<gene>
    <name evidence="1" type="ORF">SAMN05216464_114107</name>
</gene>
<protein>
    <submittedName>
        <fullName evidence="1">Uncharacterized protein</fullName>
    </submittedName>
</protein>
<evidence type="ECO:0000313" key="1">
    <source>
        <dbReference type="EMBL" id="SDF21619.1"/>
    </source>
</evidence>
<dbReference type="STRING" id="1391627.SAMN05216464_114107"/>
<proteinExistence type="predicted"/>
<dbReference type="RefSeq" id="WP_091153788.1">
    <property type="nucleotide sequence ID" value="NZ_FNAI01000014.1"/>
</dbReference>
<sequence>MNQFSTSKIIFGLFVLGVLFTFSCGKKCSDKVCDAPQGPVLIELRDSQDRDLLNPATPNHYDTTKIKALNGSQILVLPIGYPYASNPDRIKLVLGPDFEDAPTKLHLSDAAADDATIYAQMKPVSKDCCTYFDLTSFTYNGKAYTDSLKSRYFVIKK</sequence>
<dbReference type="AlphaFoldDB" id="A0A1G7JAV4"/>
<name>A0A1G7JAV4_9SPHI</name>
<keyword evidence="2" id="KW-1185">Reference proteome</keyword>
<reference evidence="1 2" key="1">
    <citation type="submission" date="2016-10" db="EMBL/GenBank/DDBJ databases">
        <authorList>
            <person name="de Groot N.N."/>
        </authorList>
    </citation>
    <scope>NUCLEOTIDE SEQUENCE [LARGE SCALE GENOMIC DNA]</scope>
    <source>
        <strain evidence="1 2">47C3B</strain>
    </source>
</reference>
<dbReference type="EMBL" id="FNAI01000014">
    <property type="protein sequence ID" value="SDF21619.1"/>
    <property type="molecule type" value="Genomic_DNA"/>
</dbReference>
<dbReference type="Proteomes" id="UP000199072">
    <property type="component" value="Unassembled WGS sequence"/>
</dbReference>
<evidence type="ECO:0000313" key="2">
    <source>
        <dbReference type="Proteomes" id="UP000199072"/>
    </source>
</evidence>
<organism evidence="1 2">
    <name type="scientific">Mucilaginibacter pineti</name>
    <dbReference type="NCBI Taxonomy" id="1391627"/>
    <lineage>
        <taxon>Bacteria</taxon>
        <taxon>Pseudomonadati</taxon>
        <taxon>Bacteroidota</taxon>
        <taxon>Sphingobacteriia</taxon>
        <taxon>Sphingobacteriales</taxon>
        <taxon>Sphingobacteriaceae</taxon>
        <taxon>Mucilaginibacter</taxon>
    </lineage>
</organism>
<accession>A0A1G7JAV4</accession>